<proteinExistence type="predicted"/>
<organism evidence="1">
    <name type="scientific">marine sediment metagenome</name>
    <dbReference type="NCBI Taxonomy" id="412755"/>
    <lineage>
        <taxon>unclassified sequences</taxon>
        <taxon>metagenomes</taxon>
        <taxon>ecological metagenomes</taxon>
    </lineage>
</organism>
<comment type="caution">
    <text evidence="1">The sequence shown here is derived from an EMBL/GenBank/DDBJ whole genome shotgun (WGS) entry which is preliminary data.</text>
</comment>
<protein>
    <submittedName>
        <fullName evidence="1">Uncharacterized protein</fullName>
    </submittedName>
</protein>
<dbReference type="EMBL" id="LAZR01020922">
    <property type="protein sequence ID" value="KKL87127.1"/>
    <property type="molecule type" value="Genomic_DNA"/>
</dbReference>
<accession>A0A0F9IIJ7</accession>
<sequence>MKFKIGQWVQVHAKAVTVFDNKGGRTIESQKLSNPIHGQIVGATRRQEGSLRDWNENIEYFNPKPEWYLSVSETKLVWQIRRGILNKPIEAFEEDIELHVGRSDGLLNIHRYPVQYSEAYRKDMREYMKNVPRDSKGRWLKI</sequence>
<dbReference type="AlphaFoldDB" id="A0A0F9IIJ7"/>
<gene>
    <name evidence="1" type="ORF">LCGC14_1937800</name>
</gene>
<name>A0A0F9IIJ7_9ZZZZ</name>
<evidence type="ECO:0000313" key="1">
    <source>
        <dbReference type="EMBL" id="KKL87127.1"/>
    </source>
</evidence>
<reference evidence="1" key="1">
    <citation type="journal article" date="2015" name="Nature">
        <title>Complex archaea that bridge the gap between prokaryotes and eukaryotes.</title>
        <authorList>
            <person name="Spang A."/>
            <person name="Saw J.H."/>
            <person name="Jorgensen S.L."/>
            <person name="Zaremba-Niedzwiedzka K."/>
            <person name="Martijn J."/>
            <person name="Lind A.E."/>
            <person name="van Eijk R."/>
            <person name="Schleper C."/>
            <person name="Guy L."/>
            <person name="Ettema T.J."/>
        </authorList>
    </citation>
    <scope>NUCLEOTIDE SEQUENCE</scope>
</reference>